<dbReference type="Gene3D" id="2.60.200.20">
    <property type="match status" value="1"/>
</dbReference>
<keyword evidence="1" id="KW-0472">Membrane</keyword>
<gene>
    <name evidence="3" type="ORF">ACFO3I_00480</name>
</gene>
<feature type="domain" description="FHA" evidence="2">
    <location>
        <begin position="25"/>
        <end position="75"/>
    </location>
</feature>
<dbReference type="InterPro" id="IPR032030">
    <property type="entry name" value="YscD_cytoplasmic_dom"/>
</dbReference>
<dbReference type="SMART" id="SM00240">
    <property type="entry name" value="FHA"/>
    <property type="match status" value="1"/>
</dbReference>
<evidence type="ECO:0000256" key="1">
    <source>
        <dbReference type="SAM" id="Phobius"/>
    </source>
</evidence>
<feature type="transmembrane region" description="Helical" evidence="1">
    <location>
        <begin position="124"/>
        <end position="143"/>
    </location>
</feature>
<dbReference type="Pfam" id="PF16697">
    <property type="entry name" value="Yop-YscD_cpl"/>
    <property type="match status" value="1"/>
</dbReference>
<organism evidence="3 4">
    <name type="scientific">Rheinheimera marina</name>
    <dbReference type="NCBI Taxonomy" id="1774958"/>
    <lineage>
        <taxon>Bacteria</taxon>
        <taxon>Pseudomonadati</taxon>
        <taxon>Pseudomonadota</taxon>
        <taxon>Gammaproteobacteria</taxon>
        <taxon>Chromatiales</taxon>
        <taxon>Chromatiaceae</taxon>
        <taxon>Rheinheimera</taxon>
    </lineage>
</organism>
<feature type="transmembrane region" description="Helical" evidence="1">
    <location>
        <begin position="192"/>
        <end position="213"/>
    </location>
</feature>
<evidence type="ECO:0000259" key="2">
    <source>
        <dbReference type="PROSITE" id="PS50006"/>
    </source>
</evidence>
<keyword evidence="4" id="KW-1185">Reference proteome</keyword>
<proteinExistence type="predicted"/>
<feature type="transmembrane region" description="Helical" evidence="1">
    <location>
        <begin position="163"/>
        <end position="180"/>
    </location>
</feature>
<accession>A0ABV9JFJ4</accession>
<sequence>MAILVEVLNAQHKVVERHKFNQQHIRLGRAYDNDVILFDKHVCPHHASLSQDEQGHWQLEDLSSVNGSYLAGRKAVLQKEPLRSGEICWLGEQALRLYDDQHQVAPALPLSLLTQRLALMGHGLLILLFALLIAAEHIGTVWLTLPTQLQQAWPVRLLEIPKSLLMFCLWPALLALWSRFHQQDSFFLPQLGMTYAAIAASAVWGLLCFWIGFNSDGAGWAAWLEVLGYSAIFWLLFAGNIWLATQWRRRYQLLLATVLMALVSSQQWLQLLMPPSPYDRSLRYDERLLPAVFYLGQGMSEAAYQQQLDALFEADKQTESRP</sequence>
<dbReference type="EMBL" id="JBHSGB010000001">
    <property type="protein sequence ID" value="MFC4653488.1"/>
    <property type="molecule type" value="Genomic_DNA"/>
</dbReference>
<dbReference type="Proteomes" id="UP001595962">
    <property type="component" value="Unassembled WGS sequence"/>
</dbReference>
<name>A0ABV9JFJ4_9GAMM</name>
<reference evidence="4" key="1">
    <citation type="journal article" date="2019" name="Int. J. Syst. Evol. Microbiol.">
        <title>The Global Catalogue of Microorganisms (GCM) 10K type strain sequencing project: providing services to taxonomists for standard genome sequencing and annotation.</title>
        <authorList>
            <consortium name="The Broad Institute Genomics Platform"/>
            <consortium name="The Broad Institute Genome Sequencing Center for Infectious Disease"/>
            <person name="Wu L."/>
            <person name="Ma J."/>
        </authorList>
    </citation>
    <scope>NUCLEOTIDE SEQUENCE [LARGE SCALE GENOMIC DNA]</scope>
    <source>
        <strain evidence="4">DT28</strain>
    </source>
</reference>
<evidence type="ECO:0000313" key="4">
    <source>
        <dbReference type="Proteomes" id="UP001595962"/>
    </source>
</evidence>
<dbReference type="InterPro" id="IPR000253">
    <property type="entry name" value="FHA_dom"/>
</dbReference>
<protein>
    <submittedName>
        <fullName evidence="3">FHA domain-containing protein</fullName>
    </submittedName>
</protein>
<dbReference type="CDD" id="cd00060">
    <property type="entry name" value="FHA"/>
    <property type="match status" value="1"/>
</dbReference>
<dbReference type="InterPro" id="IPR008984">
    <property type="entry name" value="SMAD_FHA_dom_sf"/>
</dbReference>
<keyword evidence="1" id="KW-0812">Transmembrane</keyword>
<comment type="caution">
    <text evidence="3">The sequence shown here is derived from an EMBL/GenBank/DDBJ whole genome shotgun (WGS) entry which is preliminary data.</text>
</comment>
<dbReference type="RefSeq" id="WP_377330828.1">
    <property type="nucleotide sequence ID" value="NZ_JBHSGB010000001.1"/>
</dbReference>
<dbReference type="SUPFAM" id="SSF49879">
    <property type="entry name" value="SMAD/FHA domain"/>
    <property type="match status" value="1"/>
</dbReference>
<keyword evidence="1" id="KW-1133">Transmembrane helix</keyword>
<dbReference type="PROSITE" id="PS50006">
    <property type="entry name" value="FHA_DOMAIN"/>
    <property type="match status" value="1"/>
</dbReference>
<feature type="transmembrane region" description="Helical" evidence="1">
    <location>
        <begin position="219"/>
        <end position="244"/>
    </location>
</feature>
<evidence type="ECO:0000313" key="3">
    <source>
        <dbReference type="EMBL" id="MFC4653488.1"/>
    </source>
</evidence>